<dbReference type="GO" id="GO:0009269">
    <property type="term" value="P:response to desiccation"/>
    <property type="evidence" value="ECO:0007669"/>
    <property type="project" value="InterPro"/>
</dbReference>
<evidence type="ECO:0000313" key="4">
    <source>
        <dbReference type="Proteomes" id="UP000585721"/>
    </source>
</evidence>
<dbReference type="PROSITE" id="PS51257">
    <property type="entry name" value="PROKAR_LIPOPROTEIN"/>
    <property type="match status" value="1"/>
</dbReference>
<keyword evidence="4" id="KW-1185">Reference proteome</keyword>
<dbReference type="EMBL" id="JACHGR010000001">
    <property type="protein sequence ID" value="MBB6054254.1"/>
    <property type="molecule type" value="Genomic_DNA"/>
</dbReference>
<dbReference type="AlphaFoldDB" id="A0A841G551"/>
<name>A0A841G551_9GAMM</name>
<dbReference type="InterPro" id="IPR004864">
    <property type="entry name" value="LEA_2"/>
</dbReference>
<evidence type="ECO:0000259" key="2">
    <source>
        <dbReference type="SMART" id="SM00769"/>
    </source>
</evidence>
<protein>
    <submittedName>
        <fullName evidence="3">LEA14-like dessication related protein</fullName>
    </submittedName>
</protein>
<sequence>MLKWCRYVLAGIALTLAGCAALQPKLEAPTVAVNSVKVLPGQGLNMRFLIGLHVQNPNSIPLPIHGVNYTVALADQQVVSGNAQNQPTIPAHGEQDVEIEAVADLMNGLSLANALLSNPLQQEVPYAVKASVDVGAFLPNIPVWKNGTVNLATGAIR</sequence>
<dbReference type="Pfam" id="PF03168">
    <property type="entry name" value="LEA_2"/>
    <property type="match status" value="1"/>
</dbReference>
<dbReference type="RefSeq" id="WP_188025081.1">
    <property type="nucleotide sequence ID" value="NZ_JACHGR010000001.1"/>
</dbReference>
<feature type="chain" id="PRO_5032622692" evidence="1">
    <location>
        <begin position="21"/>
        <end position="157"/>
    </location>
</feature>
<dbReference type="SMART" id="SM00769">
    <property type="entry name" value="WHy"/>
    <property type="match status" value="1"/>
</dbReference>
<evidence type="ECO:0000313" key="3">
    <source>
        <dbReference type="EMBL" id="MBB6054254.1"/>
    </source>
</evidence>
<keyword evidence="1" id="KW-0732">Signal</keyword>
<dbReference type="InterPro" id="IPR013990">
    <property type="entry name" value="WHy-dom"/>
</dbReference>
<gene>
    <name evidence="3" type="ORF">HNR75_000119</name>
</gene>
<dbReference type="Proteomes" id="UP000585721">
    <property type="component" value="Unassembled WGS sequence"/>
</dbReference>
<dbReference type="SUPFAM" id="SSF117070">
    <property type="entry name" value="LEA14-like"/>
    <property type="match status" value="1"/>
</dbReference>
<feature type="domain" description="Water stress and hypersensitive response" evidence="2">
    <location>
        <begin position="31"/>
        <end position="149"/>
    </location>
</feature>
<accession>A0A841G551</accession>
<dbReference type="Gene3D" id="2.60.40.1820">
    <property type="match status" value="1"/>
</dbReference>
<reference evidence="3 4" key="1">
    <citation type="submission" date="2020-08" db="EMBL/GenBank/DDBJ databases">
        <title>Genomic Encyclopedia of Type Strains, Phase IV (KMG-IV): sequencing the most valuable type-strain genomes for metagenomic binning, comparative biology and taxonomic classification.</title>
        <authorList>
            <person name="Goeker M."/>
        </authorList>
    </citation>
    <scope>NUCLEOTIDE SEQUENCE [LARGE SCALE GENOMIC DNA]</scope>
    <source>
        <strain evidence="3 4">DSM 22975</strain>
    </source>
</reference>
<organism evidence="3 4">
    <name type="scientific">Tolumonas osonensis</name>
    <dbReference type="NCBI Taxonomy" id="675874"/>
    <lineage>
        <taxon>Bacteria</taxon>
        <taxon>Pseudomonadati</taxon>
        <taxon>Pseudomonadota</taxon>
        <taxon>Gammaproteobacteria</taxon>
        <taxon>Aeromonadales</taxon>
        <taxon>Aeromonadaceae</taxon>
        <taxon>Tolumonas</taxon>
    </lineage>
</organism>
<evidence type="ECO:0000256" key="1">
    <source>
        <dbReference type="SAM" id="SignalP"/>
    </source>
</evidence>
<feature type="signal peptide" evidence="1">
    <location>
        <begin position="1"/>
        <end position="20"/>
    </location>
</feature>
<comment type="caution">
    <text evidence="3">The sequence shown here is derived from an EMBL/GenBank/DDBJ whole genome shotgun (WGS) entry which is preliminary data.</text>
</comment>
<proteinExistence type="predicted"/>